<gene>
    <name evidence="1" type="ORF">H9L13_06810</name>
</gene>
<dbReference type="EMBL" id="CP060718">
    <property type="protein sequence ID" value="QNN66442.1"/>
    <property type="molecule type" value="Genomic_DNA"/>
</dbReference>
<accession>A0A7G9SF17</accession>
<dbReference type="Proteomes" id="UP000515971">
    <property type="component" value="Chromosome"/>
</dbReference>
<dbReference type="AlphaFoldDB" id="A0A7G9SF17"/>
<reference evidence="1 2" key="1">
    <citation type="submission" date="2020-08" db="EMBL/GenBank/DDBJ databases">
        <title>Genome sequence of Sphingomonas lutea KCTC 23642T.</title>
        <authorList>
            <person name="Hyun D.-W."/>
            <person name="Bae J.-W."/>
        </authorList>
    </citation>
    <scope>NUCLEOTIDE SEQUENCE [LARGE SCALE GENOMIC DNA]</scope>
    <source>
        <strain evidence="1 2">KCTC 23642</strain>
    </source>
</reference>
<proteinExistence type="predicted"/>
<organism evidence="1 2">
    <name type="scientific">Sphingomonas lutea</name>
    <dbReference type="NCBI Taxonomy" id="1045317"/>
    <lineage>
        <taxon>Bacteria</taxon>
        <taxon>Pseudomonadati</taxon>
        <taxon>Pseudomonadota</taxon>
        <taxon>Alphaproteobacteria</taxon>
        <taxon>Sphingomonadales</taxon>
        <taxon>Sphingomonadaceae</taxon>
        <taxon>Sphingomonas</taxon>
    </lineage>
</organism>
<dbReference type="KEGG" id="slut:H9L13_06810"/>
<protein>
    <submittedName>
        <fullName evidence="1">Uncharacterized protein</fullName>
    </submittedName>
</protein>
<evidence type="ECO:0000313" key="2">
    <source>
        <dbReference type="Proteomes" id="UP000515971"/>
    </source>
</evidence>
<evidence type="ECO:0000313" key="1">
    <source>
        <dbReference type="EMBL" id="QNN66442.1"/>
    </source>
</evidence>
<dbReference type="RefSeq" id="WP_187537034.1">
    <property type="nucleotide sequence ID" value="NZ_BAABJT010000001.1"/>
</dbReference>
<sequence length="100" mass="11136">MAELKEISIGIAQVLQNSKIPEPLPVQLWNEPAANAASLVRHVIDECIDAGISLAAVRVDEDCWHAWVLDGLEPAHRGVPLQRDRQLRQTVEFYRFPAAA</sequence>
<name>A0A7G9SF17_9SPHN</name>
<keyword evidence="2" id="KW-1185">Reference proteome</keyword>